<gene>
    <name evidence="3" type="ORF">FME351_LOCUS22568</name>
</gene>
<dbReference type="SUPFAM" id="SSF49899">
    <property type="entry name" value="Concanavalin A-like lectins/glucanases"/>
    <property type="match status" value="1"/>
</dbReference>
<evidence type="ECO:0000313" key="4">
    <source>
        <dbReference type="Proteomes" id="UP000663869"/>
    </source>
</evidence>
<feature type="domain" description="Helix-turn-helix" evidence="2">
    <location>
        <begin position="53"/>
        <end position="113"/>
    </location>
</feature>
<dbReference type="AlphaFoldDB" id="A0A818P100"/>
<comment type="caution">
    <text evidence="3">The sequence shown here is derived from an EMBL/GenBank/DDBJ whole genome shotgun (WGS) entry which is preliminary data.</text>
</comment>
<evidence type="ECO:0000256" key="1">
    <source>
        <dbReference type="SAM" id="MobiDB-lite"/>
    </source>
</evidence>
<dbReference type="Pfam" id="PF26215">
    <property type="entry name" value="HTH_animal"/>
    <property type="match status" value="1"/>
</dbReference>
<dbReference type="PANTHER" id="PTHR21301">
    <property type="entry name" value="REVERSE TRANSCRIPTASE"/>
    <property type="match status" value="1"/>
</dbReference>
<feature type="region of interest" description="Disordered" evidence="1">
    <location>
        <begin position="163"/>
        <end position="183"/>
    </location>
</feature>
<dbReference type="InterPro" id="IPR013320">
    <property type="entry name" value="ConA-like_dom_sf"/>
</dbReference>
<dbReference type="Proteomes" id="UP000663869">
    <property type="component" value="Unassembled WGS sequence"/>
</dbReference>
<evidence type="ECO:0000259" key="2">
    <source>
        <dbReference type="Pfam" id="PF26215"/>
    </source>
</evidence>
<accession>A0A818P100</accession>
<protein>
    <recommendedName>
        <fullName evidence="2">Helix-turn-helix domain-containing protein</fullName>
    </recommendedName>
</protein>
<dbReference type="PANTHER" id="PTHR21301:SF10">
    <property type="entry name" value="REVERSE TRANSCRIPTASE DOMAIN-CONTAINING PROTEIN"/>
    <property type="match status" value="1"/>
</dbReference>
<feature type="non-terminal residue" evidence="3">
    <location>
        <position position="346"/>
    </location>
</feature>
<proteinExistence type="predicted"/>
<dbReference type="Gene3D" id="2.60.120.200">
    <property type="match status" value="1"/>
</dbReference>
<name>A0A818P100_9BILA</name>
<evidence type="ECO:0000313" key="3">
    <source>
        <dbReference type="EMBL" id="CAF3613531.1"/>
    </source>
</evidence>
<dbReference type="InterPro" id="IPR058912">
    <property type="entry name" value="HTH_animal"/>
</dbReference>
<reference evidence="3" key="1">
    <citation type="submission" date="2021-02" db="EMBL/GenBank/DDBJ databases">
        <authorList>
            <person name="Nowell W R."/>
        </authorList>
    </citation>
    <scope>NUCLEOTIDE SEQUENCE</scope>
</reference>
<organism evidence="3 4">
    <name type="scientific">Rotaria socialis</name>
    <dbReference type="NCBI Taxonomy" id="392032"/>
    <lineage>
        <taxon>Eukaryota</taxon>
        <taxon>Metazoa</taxon>
        <taxon>Spiralia</taxon>
        <taxon>Gnathifera</taxon>
        <taxon>Rotifera</taxon>
        <taxon>Eurotatoria</taxon>
        <taxon>Bdelloidea</taxon>
        <taxon>Philodinida</taxon>
        <taxon>Philodinidae</taxon>
        <taxon>Rotaria</taxon>
    </lineage>
</organism>
<sequence>ELRKLLDDVNTWHPNIKLDYKIGNSLPFLDVQLTNNNGILSTCVYHKPAAEPYVTPFTSDHPRHVFSNIIKSFIERATKYSSTFEAFNYERPSIKLMLLYNEYPSTFIENEFHKYFSEYISKPPFLPLIDDERKYFLMRKQILGQPTPRQTQVAMSAALADIDNDPLDDDERQQPNPDPKKTEEKISNINENFFTHYTYEKRFKTCKRDMHQVYHDTFKDTPAVYTKLIVVDRIRRQAHNELIRKRPNKTLLQTTTITKNQCYGSKHWPDTGEIDAMEQVGFDPIRSVSSVHIVQFNYMKTCHPTHSVTVDDACDNLKVYNLDWNPDKLQMFLGNEQNPFEQRVLL</sequence>
<dbReference type="EMBL" id="CAJNYU010002950">
    <property type="protein sequence ID" value="CAF3613531.1"/>
    <property type="molecule type" value="Genomic_DNA"/>
</dbReference>